<dbReference type="eggNOG" id="COG2710">
    <property type="taxonomic scope" value="Bacteria"/>
</dbReference>
<keyword evidence="3" id="KW-1185">Reference proteome</keyword>
<proteinExistence type="predicted"/>
<name>H7EL05_9SPIR</name>
<accession>H7EL05</accession>
<dbReference type="InterPro" id="IPR049939">
    <property type="entry name" value="NifE-like"/>
</dbReference>
<dbReference type="Gene3D" id="3.40.50.1980">
    <property type="entry name" value="Nitrogenase molybdenum iron protein domain"/>
    <property type="match status" value="2"/>
</dbReference>
<organism evidence="2 3">
    <name type="scientific">Treponema saccharophilum DSM 2985</name>
    <dbReference type="NCBI Taxonomy" id="907348"/>
    <lineage>
        <taxon>Bacteria</taxon>
        <taxon>Pseudomonadati</taxon>
        <taxon>Spirochaetota</taxon>
        <taxon>Spirochaetia</taxon>
        <taxon>Spirochaetales</taxon>
        <taxon>Treponemataceae</taxon>
        <taxon>Treponema</taxon>
    </lineage>
</organism>
<dbReference type="EMBL" id="AGRW01000047">
    <property type="protein sequence ID" value="EIC01730.1"/>
    <property type="molecule type" value="Genomic_DNA"/>
</dbReference>
<comment type="caution">
    <text evidence="2">The sequence shown here is derived from an EMBL/GenBank/DDBJ whole genome shotgun (WGS) entry which is preliminary data.</text>
</comment>
<dbReference type="RefSeq" id="WP_002704473.1">
    <property type="nucleotide sequence ID" value="NZ_AGRW01000047.1"/>
</dbReference>
<sequence>MSKLCITLPPYSPDYSGCASALFELGGMIVLHDASGCTGNYLGYDEPRWMGSKSVVFCSGLRHMDAILGNDSLLIDRIIKAAESLKPKFIALLGSPVPMVIGADYEGIMREVESRTGIPCLGFDTKGLSYYGKGISMAAISLIKKFARKERGAEDGRRGINILGVTPLDFGNKGAEKAFVSLFERAGIEVCCCFSMGHSVEAIEKSVSAKLNVVVSQSGIEIAKFMEKKYAIPYVTGTPIADGSAVLSKVTSFFESGTVPRPKKAGAVLPKKVLVAGDQIIARSICEEAARAHGDVSFVAGTMFDFSPEESREGDIFIGDEDAFRKIANSGEFSGIVADPLVAQLLTDEAKKRTKFFALPHVAVSSKVHWDESLSVLGAEMRAFISNIRV</sequence>
<evidence type="ECO:0000313" key="2">
    <source>
        <dbReference type="EMBL" id="EIC01730.1"/>
    </source>
</evidence>
<dbReference type="OrthoDB" id="3199475at2"/>
<dbReference type="PATRIC" id="fig|907348.3.peg.1586"/>
<dbReference type="AlphaFoldDB" id="H7EL05"/>
<evidence type="ECO:0000259" key="1">
    <source>
        <dbReference type="Pfam" id="PF00148"/>
    </source>
</evidence>
<dbReference type="STRING" id="907348.TresaDRAFT_1019"/>
<protein>
    <submittedName>
        <fullName evidence="2">Oxidoreductase/nitrogenase component 1</fullName>
    </submittedName>
</protein>
<reference evidence="2 3" key="1">
    <citation type="submission" date="2011-09" db="EMBL/GenBank/DDBJ databases">
        <title>The draft genome of Treponema saccharophilum DSM 2985.</title>
        <authorList>
            <consortium name="US DOE Joint Genome Institute (JGI-PGF)"/>
            <person name="Lucas S."/>
            <person name="Copeland A."/>
            <person name="Lapidus A."/>
            <person name="Glavina del Rio T."/>
            <person name="Dalin E."/>
            <person name="Tice H."/>
            <person name="Bruce D."/>
            <person name="Goodwin L."/>
            <person name="Pitluck S."/>
            <person name="Peters L."/>
            <person name="Kyrpides N."/>
            <person name="Mavromatis K."/>
            <person name="Ivanova N."/>
            <person name="Markowitz V."/>
            <person name="Cheng J.-F."/>
            <person name="Hugenholtz P."/>
            <person name="Woyke T."/>
            <person name="Wu D."/>
            <person name="Gronow S."/>
            <person name="Wellnitz S."/>
            <person name="Brambilla E."/>
            <person name="Klenk H.-P."/>
            <person name="Eisen J.A."/>
        </authorList>
    </citation>
    <scope>NUCLEOTIDE SEQUENCE [LARGE SCALE GENOMIC DNA]</scope>
    <source>
        <strain evidence="2 3">DSM 2985</strain>
    </source>
</reference>
<dbReference type="Pfam" id="PF00148">
    <property type="entry name" value="Oxidored_nitro"/>
    <property type="match status" value="1"/>
</dbReference>
<dbReference type="Proteomes" id="UP000003571">
    <property type="component" value="Unassembled WGS sequence"/>
</dbReference>
<dbReference type="SUPFAM" id="SSF53807">
    <property type="entry name" value="Helical backbone' metal receptor"/>
    <property type="match status" value="1"/>
</dbReference>
<gene>
    <name evidence="2" type="ORF">TresaDRAFT_1019</name>
</gene>
<evidence type="ECO:0000313" key="3">
    <source>
        <dbReference type="Proteomes" id="UP000003571"/>
    </source>
</evidence>
<dbReference type="PANTHER" id="PTHR42956:SF1">
    <property type="entry name" value="NITROGENASE IRON-MOLYBDENUM COFACTOR BIOSYNTHESIS PROTEIN NIFE"/>
    <property type="match status" value="1"/>
</dbReference>
<feature type="domain" description="Nitrogenase/oxidoreductase component 1" evidence="1">
    <location>
        <begin position="16"/>
        <end position="240"/>
    </location>
</feature>
<dbReference type="InterPro" id="IPR000510">
    <property type="entry name" value="Nase/OxRdtase_comp1"/>
</dbReference>
<dbReference type="PANTHER" id="PTHR42956">
    <property type="entry name" value="NITROGENASE IRON-MOLYBDENUM COFACTOR BIOSYNTHESIS PROTEIN NIFE"/>
    <property type="match status" value="1"/>
</dbReference>
<dbReference type="GO" id="GO:0016491">
    <property type="term" value="F:oxidoreductase activity"/>
    <property type="evidence" value="ECO:0007669"/>
    <property type="project" value="InterPro"/>
</dbReference>